<dbReference type="Proteomes" id="UP000831701">
    <property type="component" value="Chromosome 23"/>
</dbReference>
<sequence length="626" mass="71155">MNFQPPSSPQVPAPSGLNVVSDDSSVTWDPPDEDTEPPPISIRPKSTFKQTALPILTTPGPIKVETKLKVEQAQNTLSPLATPFMPHNPHTPASTSHPAEPFAQYMARRDLVTSGLYQYDDRPENFRAWYSSFAGAIAEVHLTPTQELDLMTKWLGKESSNQVKRIRSVHVTNPTLALQKAWERLHECYAAPEIIEKSLFQRLDNFARLTIKDNVKLRELGDLLQEIQGAKEDGYLPGLSYLDTSRGIGPIVDKLPYALQEKWMSQGCSYKEENNGCFPPFKYFCKFICKEAKKRNDPSFTQQNSQMHIKPERPNLKSFNSAKPIAVHKTMISTPNKDINKNCPLHNKPHPLKKCRTFRNKLLDERKAFLKEKEICFKCCSSDTHLAKDCRSTVKCTECDSTNHDSVMHPGPPPQMNKDPPPAEEDGVEGENQPDNVQRKPQMQEQYVEFMEGIFSNGHAEVAPPLKQGEECWYLPTFGVYHPQKPNKIRVVFDSSAQYSGVSLNNVLLSGPDLNNSLIGVLLRFRKETVAIMADIQQMFHCFMVREDHRNYLRFLWHKDNDVNKEVIEYRMKVHVFGNSPSPAVAVYGLRKAIQAGAKDHGADTVKFVDRHFYVERRLDLCTFSS</sequence>
<comment type="caution">
    <text evidence="1">The sequence shown here is derived from an EMBL/GenBank/DDBJ whole genome shotgun (WGS) entry which is preliminary data.</text>
</comment>
<evidence type="ECO:0000313" key="1">
    <source>
        <dbReference type="EMBL" id="KAI3352353.1"/>
    </source>
</evidence>
<accession>A0ACB8V9V3</accession>
<protein>
    <submittedName>
        <fullName evidence="1">Uncharacterized protein</fullName>
    </submittedName>
</protein>
<proteinExistence type="predicted"/>
<evidence type="ECO:0000313" key="2">
    <source>
        <dbReference type="Proteomes" id="UP000831701"/>
    </source>
</evidence>
<name>A0ACB8V9V3_9TELE</name>
<organism evidence="1 2">
    <name type="scientific">Scortum barcoo</name>
    <name type="common">barcoo grunter</name>
    <dbReference type="NCBI Taxonomy" id="214431"/>
    <lineage>
        <taxon>Eukaryota</taxon>
        <taxon>Metazoa</taxon>
        <taxon>Chordata</taxon>
        <taxon>Craniata</taxon>
        <taxon>Vertebrata</taxon>
        <taxon>Euteleostomi</taxon>
        <taxon>Actinopterygii</taxon>
        <taxon>Neopterygii</taxon>
        <taxon>Teleostei</taxon>
        <taxon>Neoteleostei</taxon>
        <taxon>Acanthomorphata</taxon>
        <taxon>Eupercaria</taxon>
        <taxon>Centrarchiformes</taxon>
        <taxon>Terapontoidei</taxon>
        <taxon>Terapontidae</taxon>
        <taxon>Scortum</taxon>
    </lineage>
</organism>
<gene>
    <name evidence="1" type="ORF">L3Q82_005321</name>
</gene>
<reference evidence="1" key="1">
    <citation type="submission" date="2022-04" db="EMBL/GenBank/DDBJ databases">
        <title>Jade perch genome.</title>
        <authorList>
            <person name="Chao B."/>
        </authorList>
    </citation>
    <scope>NUCLEOTIDE SEQUENCE</scope>
    <source>
        <strain evidence="1">CB-2022</strain>
    </source>
</reference>
<dbReference type="EMBL" id="CM041553">
    <property type="protein sequence ID" value="KAI3352353.1"/>
    <property type="molecule type" value="Genomic_DNA"/>
</dbReference>
<keyword evidence="2" id="KW-1185">Reference proteome</keyword>